<comment type="caution">
    <text evidence="1">The sequence shown here is derived from an EMBL/GenBank/DDBJ whole genome shotgun (WGS) entry which is preliminary data.</text>
</comment>
<evidence type="ECO:0008006" key="3">
    <source>
        <dbReference type="Google" id="ProtNLM"/>
    </source>
</evidence>
<dbReference type="AlphaFoldDB" id="A0A9E5MJH8"/>
<accession>A0A9E5MJH8</accession>
<reference evidence="1" key="1">
    <citation type="submission" date="2020-03" db="EMBL/GenBank/DDBJ databases">
        <authorList>
            <person name="Guo F."/>
        </authorList>
    </citation>
    <scope>NUCLEOTIDE SEQUENCE</scope>
    <source>
        <strain evidence="1">JCM 30134</strain>
    </source>
</reference>
<evidence type="ECO:0000313" key="1">
    <source>
        <dbReference type="EMBL" id="NHO64042.1"/>
    </source>
</evidence>
<dbReference type="Proteomes" id="UP000787472">
    <property type="component" value="Unassembled WGS sequence"/>
</dbReference>
<protein>
    <recommendedName>
        <fullName evidence="3">FHA domain-containing protein</fullName>
    </recommendedName>
</protein>
<name>A0A9E5MJH8_9GAMM</name>
<gene>
    <name evidence="1" type="ORF">G8770_00590</name>
</gene>
<proteinExistence type="predicted"/>
<sequence length="425" mass="48179">MPLFLELNDLGIRCYHQGELLFQSPGVAIVDKPMLFGTDAWHASRKKPLNTHCQFWSQLNTDPIHSHHPQVRHNADLAYLHLQHIESQLPINFADQEVIFSLPGSTPRESLGLLLGIAQQCGMNTVGLVDSALASMIRHVKDQKQWHLEMYLNHCVLTELTLSDNRLQRTNVETFSDQGWLDLHNQLLRYFSELFIQQTRFNPRHGADSEQSLFDAIPLWLQESVNTDTLECELEGYSIKLDTKALRQFVQNFMHPLHQQLRHTPNLYLGDRLAQWAAILIHPINASPVTERETASALLTISQQLASSPEGVRFISSLPCEAVTPVTETRPTASHLLWKHHAYPLHGHYSLSLQGDMVRGEHAQALLTLKNGVIEADAVHADRLTLNGSAWNLDSTAQAEYPFLCGDSLRVNDLKAELMFIRVER</sequence>
<keyword evidence="2" id="KW-1185">Reference proteome</keyword>
<dbReference type="EMBL" id="JAAONZ010000001">
    <property type="protein sequence ID" value="NHO64042.1"/>
    <property type="molecule type" value="Genomic_DNA"/>
</dbReference>
<evidence type="ECO:0000313" key="2">
    <source>
        <dbReference type="Proteomes" id="UP000787472"/>
    </source>
</evidence>
<organism evidence="1 2">
    <name type="scientific">Pseudomaricurvus hydrocarbonicus</name>
    <dbReference type="NCBI Taxonomy" id="1470433"/>
    <lineage>
        <taxon>Bacteria</taxon>
        <taxon>Pseudomonadati</taxon>
        <taxon>Pseudomonadota</taxon>
        <taxon>Gammaproteobacteria</taxon>
        <taxon>Cellvibrionales</taxon>
        <taxon>Cellvibrionaceae</taxon>
        <taxon>Pseudomaricurvus</taxon>
    </lineage>
</organism>
<dbReference type="RefSeq" id="WP_167180681.1">
    <property type="nucleotide sequence ID" value="NZ_JAAONZ010000001.1"/>
</dbReference>